<dbReference type="VEuPathDB" id="TrichDB:TRFO_20308"/>
<comment type="caution">
    <text evidence="9">The sequence shown here is derived from an EMBL/GenBank/DDBJ whole genome shotgun (WGS) entry which is preliminary data.</text>
</comment>
<dbReference type="InterPro" id="IPR017441">
    <property type="entry name" value="Protein_kinase_ATP_BS"/>
</dbReference>
<dbReference type="CDD" id="cd14003">
    <property type="entry name" value="STKc_AMPK-like"/>
    <property type="match status" value="1"/>
</dbReference>
<evidence type="ECO:0000256" key="3">
    <source>
        <dbReference type="ARBA" id="ARBA00022840"/>
    </source>
</evidence>
<organism evidence="9 10">
    <name type="scientific">Tritrichomonas foetus</name>
    <dbReference type="NCBI Taxonomy" id="1144522"/>
    <lineage>
        <taxon>Eukaryota</taxon>
        <taxon>Metamonada</taxon>
        <taxon>Parabasalia</taxon>
        <taxon>Tritrichomonadida</taxon>
        <taxon>Tritrichomonadidae</taxon>
        <taxon>Tritrichomonas</taxon>
    </lineage>
</organism>
<evidence type="ECO:0000256" key="4">
    <source>
        <dbReference type="ARBA" id="ARBA00047899"/>
    </source>
</evidence>
<comment type="catalytic activity">
    <reaction evidence="5">
        <text>L-seryl-[protein] + ATP = O-phospho-L-seryl-[protein] + ADP + H(+)</text>
        <dbReference type="Rhea" id="RHEA:17989"/>
        <dbReference type="Rhea" id="RHEA-COMP:9863"/>
        <dbReference type="Rhea" id="RHEA-COMP:11604"/>
        <dbReference type="ChEBI" id="CHEBI:15378"/>
        <dbReference type="ChEBI" id="CHEBI:29999"/>
        <dbReference type="ChEBI" id="CHEBI:30616"/>
        <dbReference type="ChEBI" id="CHEBI:83421"/>
        <dbReference type="ChEBI" id="CHEBI:456216"/>
        <dbReference type="EC" id="2.7.11.1"/>
    </reaction>
</comment>
<dbReference type="PROSITE" id="PS50011">
    <property type="entry name" value="PROTEIN_KINASE_DOM"/>
    <property type="match status" value="1"/>
</dbReference>
<dbReference type="GO" id="GO:0035556">
    <property type="term" value="P:intracellular signal transduction"/>
    <property type="evidence" value="ECO:0007669"/>
    <property type="project" value="TreeGrafter"/>
</dbReference>
<keyword evidence="3 6" id="KW-0067">ATP-binding</keyword>
<evidence type="ECO:0000256" key="2">
    <source>
        <dbReference type="ARBA" id="ARBA00022741"/>
    </source>
</evidence>
<dbReference type="GeneID" id="94836026"/>
<keyword evidence="2 6" id="KW-0547">Nucleotide-binding</keyword>
<protein>
    <recommendedName>
        <fullName evidence="1">non-specific serine/threonine protein kinase</fullName>
        <ecNumber evidence="1">2.7.11.1</ecNumber>
    </recommendedName>
</protein>
<dbReference type="SUPFAM" id="SSF56112">
    <property type="entry name" value="Protein kinase-like (PK-like)"/>
    <property type="match status" value="1"/>
</dbReference>
<dbReference type="OrthoDB" id="40902at2759"/>
<dbReference type="PANTHER" id="PTHR24346:SF30">
    <property type="entry name" value="MATERNAL EMBRYONIC LEUCINE ZIPPER KINASE"/>
    <property type="match status" value="1"/>
</dbReference>
<evidence type="ECO:0000256" key="5">
    <source>
        <dbReference type="ARBA" id="ARBA00048679"/>
    </source>
</evidence>
<evidence type="ECO:0000256" key="7">
    <source>
        <dbReference type="RuleBase" id="RU000304"/>
    </source>
</evidence>
<evidence type="ECO:0000256" key="1">
    <source>
        <dbReference type="ARBA" id="ARBA00012513"/>
    </source>
</evidence>
<dbReference type="PROSITE" id="PS00107">
    <property type="entry name" value="PROTEIN_KINASE_ATP"/>
    <property type="match status" value="1"/>
</dbReference>
<proteinExistence type="inferred from homology"/>
<dbReference type="EMBL" id="MLAK01000612">
    <property type="protein sequence ID" value="OHT10424.1"/>
    <property type="molecule type" value="Genomic_DNA"/>
</dbReference>
<dbReference type="Pfam" id="PF00069">
    <property type="entry name" value="Pkinase"/>
    <property type="match status" value="1"/>
</dbReference>
<keyword evidence="9" id="KW-0808">Transferase</keyword>
<dbReference type="EC" id="2.7.11.1" evidence="1"/>
<comment type="similarity">
    <text evidence="7">Belongs to the protein kinase superfamily.</text>
</comment>
<dbReference type="GO" id="GO:0005524">
    <property type="term" value="F:ATP binding"/>
    <property type="evidence" value="ECO:0007669"/>
    <property type="project" value="UniProtKB-UniRule"/>
</dbReference>
<dbReference type="PROSITE" id="PS00108">
    <property type="entry name" value="PROTEIN_KINASE_ST"/>
    <property type="match status" value="1"/>
</dbReference>
<dbReference type="SMART" id="SM00220">
    <property type="entry name" value="S_TKc"/>
    <property type="match status" value="1"/>
</dbReference>
<gene>
    <name evidence="9" type="ORF">TRFO_20308</name>
</gene>
<dbReference type="AlphaFoldDB" id="A0A1J4KHJ4"/>
<dbReference type="Proteomes" id="UP000179807">
    <property type="component" value="Unassembled WGS sequence"/>
</dbReference>
<sequence length="436" mass="49805">MSMMRVGCYDFIKAIGLGSFSTVYQAVNLVTNSKVAIKAILKTQDSESMFLSEIEILSQLDHPFISPIFDVIQDEQNYYIVMELSDNMSLLECINDSKRLTEETARKYFIQIVSALEYMHINRKVIHRDLKAENILIDSSHCIRLIDFGLSKHFSFDNERLKTLCGSVDYASPEILRSEEYTTQSDVWSLGVVLYAMVHGSMPFSGVNVPEMISHIINNEPKYSPQLSSTLLDLLKRILTKDPNERITISDIKKHPWLFQKRIKVEEEFMFLNSAELKIVTDELDPAIEKELQGLNLDLHNLLAKIKKNEFDEVTAAYKILKKQKINEIINQQMPKFERLVASPTRPPTGGIKSGLPVLDNKLLPASPRPVSQMRRRLCKRDFCSLNFGIENMPQIANDNTSSAKTFLKSPKIRRRLIHPNSNSNSNNLFGTFSPL</sequence>
<dbReference type="InterPro" id="IPR011009">
    <property type="entry name" value="Kinase-like_dom_sf"/>
</dbReference>
<dbReference type="InterPro" id="IPR000719">
    <property type="entry name" value="Prot_kinase_dom"/>
</dbReference>
<keyword evidence="10" id="KW-1185">Reference proteome</keyword>
<evidence type="ECO:0000313" key="10">
    <source>
        <dbReference type="Proteomes" id="UP000179807"/>
    </source>
</evidence>
<evidence type="ECO:0000313" key="9">
    <source>
        <dbReference type="EMBL" id="OHT10424.1"/>
    </source>
</evidence>
<dbReference type="Gene3D" id="1.10.510.10">
    <property type="entry name" value="Transferase(Phosphotransferase) domain 1"/>
    <property type="match status" value="1"/>
</dbReference>
<evidence type="ECO:0000256" key="6">
    <source>
        <dbReference type="PROSITE-ProRule" id="PRU10141"/>
    </source>
</evidence>
<keyword evidence="7" id="KW-0723">Serine/threonine-protein kinase</keyword>
<name>A0A1J4KHJ4_9EUKA</name>
<comment type="catalytic activity">
    <reaction evidence="4">
        <text>L-threonyl-[protein] + ATP = O-phospho-L-threonyl-[protein] + ADP + H(+)</text>
        <dbReference type="Rhea" id="RHEA:46608"/>
        <dbReference type="Rhea" id="RHEA-COMP:11060"/>
        <dbReference type="Rhea" id="RHEA-COMP:11605"/>
        <dbReference type="ChEBI" id="CHEBI:15378"/>
        <dbReference type="ChEBI" id="CHEBI:30013"/>
        <dbReference type="ChEBI" id="CHEBI:30616"/>
        <dbReference type="ChEBI" id="CHEBI:61977"/>
        <dbReference type="ChEBI" id="CHEBI:456216"/>
        <dbReference type="EC" id="2.7.11.1"/>
    </reaction>
</comment>
<dbReference type="FunFam" id="1.10.510.10:FF:000592">
    <property type="entry name" value="CAMK family protein kinase"/>
    <property type="match status" value="1"/>
</dbReference>
<dbReference type="GO" id="GO:0005737">
    <property type="term" value="C:cytoplasm"/>
    <property type="evidence" value="ECO:0007669"/>
    <property type="project" value="TreeGrafter"/>
</dbReference>
<accession>A0A1J4KHJ4</accession>
<evidence type="ECO:0000259" key="8">
    <source>
        <dbReference type="PROSITE" id="PS50011"/>
    </source>
</evidence>
<feature type="binding site" evidence="6">
    <location>
        <position position="42"/>
    </location>
    <ligand>
        <name>ATP</name>
        <dbReference type="ChEBI" id="CHEBI:30616"/>
    </ligand>
</feature>
<keyword evidence="9" id="KW-0418">Kinase</keyword>
<dbReference type="PANTHER" id="PTHR24346">
    <property type="entry name" value="MAP/MICROTUBULE AFFINITY-REGULATING KINASE"/>
    <property type="match status" value="1"/>
</dbReference>
<dbReference type="GO" id="GO:0004674">
    <property type="term" value="F:protein serine/threonine kinase activity"/>
    <property type="evidence" value="ECO:0007669"/>
    <property type="project" value="UniProtKB-KW"/>
</dbReference>
<feature type="domain" description="Protein kinase" evidence="8">
    <location>
        <begin position="9"/>
        <end position="258"/>
    </location>
</feature>
<dbReference type="RefSeq" id="XP_068363560.1">
    <property type="nucleotide sequence ID" value="XM_068501322.1"/>
</dbReference>
<dbReference type="InterPro" id="IPR008271">
    <property type="entry name" value="Ser/Thr_kinase_AS"/>
</dbReference>
<reference evidence="9" key="1">
    <citation type="submission" date="2016-10" db="EMBL/GenBank/DDBJ databases">
        <authorList>
            <person name="Benchimol M."/>
            <person name="Almeida L.G."/>
            <person name="Vasconcelos A.T."/>
            <person name="Perreira-Neves A."/>
            <person name="Rosa I.A."/>
            <person name="Tasca T."/>
            <person name="Bogo M.R."/>
            <person name="de Souza W."/>
        </authorList>
    </citation>
    <scope>NUCLEOTIDE SEQUENCE [LARGE SCALE GENOMIC DNA]</scope>
    <source>
        <strain evidence="9">K</strain>
    </source>
</reference>